<feature type="compositionally biased region" description="Polar residues" evidence="3">
    <location>
        <begin position="145"/>
        <end position="154"/>
    </location>
</feature>
<keyword evidence="5" id="KW-1185">Reference proteome</keyword>
<evidence type="ECO:0000256" key="2">
    <source>
        <dbReference type="RuleBase" id="RU363120"/>
    </source>
</evidence>
<feature type="compositionally biased region" description="Low complexity" evidence="3">
    <location>
        <begin position="71"/>
        <end position="104"/>
    </location>
</feature>
<dbReference type="RefSeq" id="XP_064853851.1">
    <property type="nucleotide sequence ID" value="XM_064997779.1"/>
</dbReference>
<evidence type="ECO:0000313" key="4">
    <source>
        <dbReference type="EMBL" id="GMM36855.1"/>
    </source>
</evidence>
<organism evidence="4 5">
    <name type="scientific">Saccharomycopsis crataegensis</name>
    <dbReference type="NCBI Taxonomy" id="43959"/>
    <lineage>
        <taxon>Eukaryota</taxon>
        <taxon>Fungi</taxon>
        <taxon>Dikarya</taxon>
        <taxon>Ascomycota</taxon>
        <taxon>Saccharomycotina</taxon>
        <taxon>Saccharomycetes</taxon>
        <taxon>Saccharomycopsidaceae</taxon>
        <taxon>Saccharomycopsis</taxon>
    </lineage>
</organism>
<comment type="similarity">
    <text evidence="1 2">Belongs to the endosulfine family.</text>
</comment>
<feature type="region of interest" description="Disordered" evidence="3">
    <location>
        <begin position="1"/>
        <end position="30"/>
    </location>
</feature>
<comment type="caution">
    <text evidence="4">The sequence shown here is derived from an EMBL/GenBank/DDBJ whole genome shotgun (WGS) entry which is preliminary data.</text>
</comment>
<evidence type="ECO:0000313" key="5">
    <source>
        <dbReference type="Proteomes" id="UP001360560"/>
    </source>
</evidence>
<comment type="function">
    <text evidence="2">Plays an essential role in initiation of the G0 program by preventing the degradation of specific nutrient-regulated mRNAs via the 5'-3' mRNA decay pathway.</text>
</comment>
<dbReference type="GO" id="GO:0004864">
    <property type="term" value="F:protein phosphatase inhibitor activity"/>
    <property type="evidence" value="ECO:0007669"/>
    <property type="project" value="TreeGrafter"/>
</dbReference>
<dbReference type="PANTHER" id="PTHR10358:SF6">
    <property type="entry name" value="ENDOSULFINE, ISOFORM A"/>
    <property type="match status" value="1"/>
</dbReference>
<dbReference type="Pfam" id="PF04667">
    <property type="entry name" value="Endosulfine"/>
    <property type="match status" value="1"/>
</dbReference>
<sequence>MPNERERSVSPTAPIPRDENSPDLSKLSPQELRIYKLYGKLPSKNDILSKKLKDRKYFDSGDYAMNKVRSQQQQQQQQSEGQQQHHQGGTQQYQNSPPSSSSSSNAVPGASVHGGGRQRSGSIQHHHHIGSLSSSPTKVPDDDFITSSVDSNNYLPLPNVEKIMNLQKKKSITRNGSIISTTNKEITGISLKSNLETEVDSDDIN</sequence>
<accession>A0AAV5QQP0</accession>
<gene>
    <name evidence="4" type="ORF">DASC09_041800</name>
</gene>
<dbReference type="GeneID" id="90074830"/>
<dbReference type="InterPro" id="IPR006760">
    <property type="entry name" value="Endosulphine"/>
</dbReference>
<dbReference type="AlphaFoldDB" id="A0AAV5QQP0"/>
<feature type="compositionally biased region" description="Basic and acidic residues" evidence="3">
    <location>
        <begin position="47"/>
        <end position="59"/>
    </location>
</feature>
<proteinExistence type="inferred from homology"/>
<dbReference type="EMBL" id="BTFZ01000011">
    <property type="protein sequence ID" value="GMM36855.1"/>
    <property type="molecule type" value="Genomic_DNA"/>
</dbReference>
<name>A0AAV5QQP0_9ASCO</name>
<evidence type="ECO:0000256" key="1">
    <source>
        <dbReference type="ARBA" id="ARBA00010520"/>
    </source>
</evidence>
<protein>
    <recommendedName>
        <fullName evidence="2">mRNA stability protein</fullName>
    </recommendedName>
</protein>
<feature type="region of interest" description="Disordered" evidence="3">
    <location>
        <begin position="43"/>
        <end position="155"/>
    </location>
</feature>
<dbReference type="Proteomes" id="UP001360560">
    <property type="component" value="Unassembled WGS sequence"/>
</dbReference>
<dbReference type="GO" id="GO:0005737">
    <property type="term" value="C:cytoplasm"/>
    <property type="evidence" value="ECO:0007669"/>
    <property type="project" value="TreeGrafter"/>
</dbReference>
<dbReference type="PANTHER" id="PTHR10358">
    <property type="entry name" value="ENDOSULFINE"/>
    <property type="match status" value="1"/>
</dbReference>
<evidence type="ECO:0000256" key="3">
    <source>
        <dbReference type="SAM" id="MobiDB-lite"/>
    </source>
</evidence>
<reference evidence="4 5" key="1">
    <citation type="journal article" date="2023" name="Elife">
        <title>Identification of key yeast species and microbe-microbe interactions impacting larval growth of Drosophila in the wild.</title>
        <authorList>
            <person name="Mure A."/>
            <person name="Sugiura Y."/>
            <person name="Maeda R."/>
            <person name="Honda K."/>
            <person name="Sakurai N."/>
            <person name="Takahashi Y."/>
            <person name="Watada M."/>
            <person name="Katoh T."/>
            <person name="Gotoh A."/>
            <person name="Gotoh Y."/>
            <person name="Taniguchi I."/>
            <person name="Nakamura K."/>
            <person name="Hayashi T."/>
            <person name="Katayama T."/>
            <person name="Uemura T."/>
            <person name="Hattori Y."/>
        </authorList>
    </citation>
    <scope>NUCLEOTIDE SEQUENCE [LARGE SCALE GENOMIC DNA]</scope>
    <source>
        <strain evidence="4 5">SC-9</strain>
    </source>
</reference>